<feature type="transmembrane region" description="Helical" evidence="6">
    <location>
        <begin position="347"/>
        <end position="373"/>
    </location>
</feature>
<dbReference type="PANTHER" id="PTHR21716">
    <property type="entry name" value="TRANSMEMBRANE PROTEIN"/>
    <property type="match status" value="1"/>
</dbReference>
<proteinExistence type="inferred from homology"/>
<dbReference type="EMBL" id="JAMXLR010000072">
    <property type="protein sequence ID" value="MCO6046292.1"/>
    <property type="molecule type" value="Genomic_DNA"/>
</dbReference>
<dbReference type="GO" id="GO:0055085">
    <property type="term" value="P:transmembrane transport"/>
    <property type="evidence" value="ECO:0007669"/>
    <property type="project" value="TreeGrafter"/>
</dbReference>
<feature type="transmembrane region" description="Helical" evidence="6">
    <location>
        <begin position="100"/>
        <end position="122"/>
    </location>
</feature>
<dbReference type="RefSeq" id="WP_252854406.1">
    <property type="nucleotide sequence ID" value="NZ_JAMXLR010000072.1"/>
</dbReference>
<reference evidence="7" key="1">
    <citation type="submission" date="2022-06" db="EMBL/GenBank/DDBJ databases">
        <title>Aeoliella straminimaris, a novel planctomycete from sediments.</title>
        <authorList>
            <person name="Vitorino I.R."/>
            <person name="Lage O.M."/>
        </authorList>
    </citation>
    <scope>NUCLEOTIDE SEQUENCE</scope>
    <source>
        <strain evidence="7">ICT_H6.2</strain>
    </source>
</reference>
<feature type="transmembrane region" description="Helical" evidence="6">
    <location>
        <begin position="48"/>
        <end position="65"/>
    </location>
</feature>
<accession>A0A9X2FC37</accession>
<evidence type="ECO:0000256" key="4">
    <source>
        <dbReference type="ARBA" id="ARBA00022989"/>
    </source>
</evidence>
<evidence type="ECO:0000313" key="8">
    <source>
        <dbReference type="Proteomes" id="UP001155241"/>
    </source>
</evidence>
<evidence type="ECO:0000256" key="6">
    <source>
        <dbReference type="SAM" id="Phobius"/>
    </source>
</evidence>
<evidence type="ECO:0000256" key="2">
    <source>
        <dbReference type="ARBA" id="ARBA00009773"/>
    </source>
</evidence>
<dbReference type="PANTHER" id="PTHR21716:SF16">
    <property type="entry name" value="BLL1467 PROTEIN"/>
    <property type="match status" value="1"/>
</dbReference>
<sequence>MNEDSATNAGLGNAAATHLHRVDQAKLPPTEPVQPAQSDQPLLRNLRGIRYCLIALAVLALFHTLYFARAILLPMAMAVVLGLVLKPVRRKLTHLGLPNMAAAAVVFVTFTAILAVAISLLWQPANHWLEQAPEILHDLRKQLEGGGGPLESLAEAEQELDKLTAMTEKAARSDQPMAVRVEQPALTSQLLNTTGSLATSLGITLSLLFFLLAAGDQFLEKAVQVRKSWTEKWDTVLLVKEIEHKMSTYLGTITLINIGLGATIACGLWMIGMPHPLLWGVLAALLNYIPFAGLVIGVCVVFIVAFKDFGNVPHALLAPAVYLAANGLEANLVTPAVLRKSISLNPVVILVAVFLGGWCWGIGGIFLAVPYLLTFKIICDANKRLEPIGVFLSR</sequence>
<comment type="caution">
    <text evidence="7">The sequence shown here is derived from an EMBL/GenBank/DDBJ whole genome shotgun (WGS) entry which is preliminary data.</text>
</comment>
<dbReference type="AlphaFoldDB" id="A0A9X2FC37"/>
<dbReference type="InterPro" id="IPR002549">
    <property type="entry name" value="AI-2E-like"/>
</dbReference>
<dbReference type="Proteomes" id="UP001155241">
    <property type="component" value="Unassembled WGS sequence"/>
</dbReference>
<gene>
    <name evidence="7" type="ORF">NG895_20530</name>
</gene>
<keyword evidence="5 6" id="KW-0472">Membrane</keyword>
<comment type="similarity">
    <text evidence="2">Belongs to the autoinducer-2 exporter (AI-2E) (TC 2.A.86) family.</text>
</comment>
<dbReference type="GO" id="GO:0016020">
    <property type="term" value="C:membrane"/>
    <property type="evidence" value="ECO:0007669"/>
    <property type="project" value="UniProtKB-SubCell"/>
</dbReference>
<evidence type="ECO:0000313" key="7">
    <source>
        <dbReference type="EMBL" id="MCO6046292.1"/>
    </source>
</evidence>
<feature type="transmembrane region" description="Helical" evidence="6">
    <location>
        <begin position="277"/>
        <end position="306"/>
    </location>
</feature>
<evidence type="ECO:0000256" key="1">
    <source>
        <dbReference type="ARBA" id="ARBA00004141"/>
    </source>
</evidence>
<keyword evidence="8" id="KW-1185">Reference proteome</keyword>
<feature type="transmembrane region" description="Helical" evidence="6">
    <location>
        <begin position="249"/>
        <end position="271"/>
    </location>
</feature>
<evidence type="ECO:0000256" key="3">
    <source>
        <dbReference type="ARBA" id="ARBA00022692"/>
    </source>
</evidence>
<name>A0A9X2FC37_9BACT</name>
<comment type="subcellular location">
    <subcellularLocation>
        <location evidence="1">Membrane</location>
        <topology evidence="1">Multi-pass membrane protein</topology>
    </subcellularLocation>
</comment>
<dbReference type="Pfam" id="PF01594">
    <property type="entry name" value="AI-2E_transport"/>
    <property type="match status" value="1"/>
</dbReference>
<keyword evidence="4 6" id="KW-1133">Transmembrane helix</keyword>
<protein>
    <submittedName>
        <fullName evidence="7">AI-2E family transporter</fullName>
    </submittedName>
</protein>
<evidence type="ECO:0000256" key="5">
    <source>
        <dbReference type="ARBA" id="ARBA00023136"/>
    </source>
</evidence>
<organism evidence="7 8">
    <name type="scientific">Aeoliella straminimaris</name>
    <dbReference type="NCBI Taxonomy" id="2954799"/>
    <lineage>
        <taxon>Bacteria</taxon>
        <taxon>Pseudomonadati</taxon>
        <taxon>Planctomycetota</taxon>
        <taxon>Planctomycetia</taxon>
        <taxon>Pirellulales</taxon>
        <taxon>Lacipirellulaceae</taxon>
        <taxon>Aeoliella</taxon>
    </lineage>
</organism>
<keyword evidence="3 6" id="KW-0812">Transmembrane</keyword>